<dbReference type="GO" id="GO:0005525">
    <property type="term" value="F:GTP binding"/>
    <property type="evidence" value="ECO:0007669"/>
    <property type="project" value="UniProtKB-KW"/>
</dbReference>
<proteinExistence type="predicted"/>
<evidence type="ECO:0000256" key="9">
    <source>
        <dbReference type="PIRSR" id="PIRSR601233-1"/>
    </source>
</evidence>
<feature type="binding site" evidence="11">
    <location>
        <position position="113"/>
    </location>
    <ligand>
        <name>Mn(2+)</name>
        <dbReference type="ChEBI" id="CHEBI:29035"/>
        <label>2</label>
    </ligand>
</feature>
<keyword evidence="7 11" id="KW-0464">Manganese</keyword>
<keyword evidence="2 12" id="KW-0436">Ligase</keyword>
<organism evidence="12 13">
    <name type="scientific">Candidatus Zambryskibacteria bacterium RIFCSPLOWO2_01_FULL_45_21</name>
    <dbReference type="NCBI Taxonomy" id="1802761"/>
    <lineage>
        <taxon>Bacteria</taxon>
        <taxon>Candidatus Zambryskiibacteriota</taxon>
    </lineage>
</organism>
<comment type="cofactor">
    <cofactor evidence="11">
        <name>Mn(2+)</name>
        <dbReference type="ChEBI" id="CHEBI:29035"/>
    </cofactor>
    <text evidence="11">Binds 2 manganese ions per subunit.</text>
</comment>
<evidence type="ECO:0000256" key="4">
    <source>
        <dbReference type="ARBA" id="ARBA00022741"/>
    </source>
</evidence>
<dbReference type="PANTHER" id="PTHR11118">
    <property type="entry name" value="RNA-SPLICING LIGASE RTCB HOMOLOG"/>
    <property type="match status" value="1"/>
</dbReference>
<dbReference type="Pfam" id="PF01139">
    <property type="entry name" value="RtcB"/>
    <property type="match status" value="1"/>
</dbReference>
<evidence type="ECO:0000256" key="7">
    <source>
        <dbReference type="ARBA" id="ARBA00023211"/>
    </source>
</evidence>
<feature type="binding site" evidence="10">
    <location>
        <position position="261"/>
    </location>
    <ligand>
        <name>GMP</name>
        <dbReference type="ChEBI" id="CHEBI:58115"/>
    </ligand>
</feature>
<keyword evidence="3 11" id="KW-0479">Metal-binding</keyword>
<evidence type="ECO:0000313" key="12">
    <source>
        <dbReference type="EMBL" id="OHB03575.1"/>
    </source>
</evidence>
<dbReference type="GO" id="GO:0003972">
    <property type="term" value="F:RNA ligase (ATP) activity"/>
    <property type="evidence" value="ECO:0007669"/>
    <property type="project" value="TreeGrafter"/>
</dbReference>
<feature type="binding site" evidence="10">
    <location>
        <begin position="280"/>
        <end position="283"/>
    </location>
    <ligand>
        <name>GMP</name>
        <dbReference type="ChEBI" id="CHEBI:58115"/>
    </ligand>
</feature>
<dbReference type="PANTHER" id="PTHR11118:SF1">
    <property type="entry name" value="RNA-SPLICING LIGASE RTCB HOMOLOG"/>
    <property type="match status" value="1"/>
</dbReference>
<feature type="binding site" evidence="10">
    <location>
        <begin position="205"/>
        <end position="206"/>
    </location>
    <ligand>
        <name>GMP</name>
        <dbReference type="ChEBI" id="CHEBI:58115"/>
    </ligand>
</feature>
<dbReference type="GO" id="GO:0042245">
    <property type="term" value="P:RNA repair"/>
    <property type="evidence" value="ECO:0007669"/>
    <property type="project" value="UniProtKB-KW"/>
</dbReference>
<reference evidence="12 13" key="1">
    <citation type="journal article" date="2016" name="Nat. Commun.">
        <title>Thousands of microbial genomes shed light on interconnected biogeochemical processes in an aquifer system.</title>
        <authorList>
            <person name="Anantharaman K."/>
            <person name="Brown C.T."/>
            <person name="Hug L.A."/>
            <person name="Sharon I."/>
            <person name="Castelle C.J."/>
            <person name="Probst A.J."/>
            <person name="Thomas B.C."/>
            <person name="Singh A."/>
            <person name="Wilkins M.J."/>
            <person name="Karaoz U."/>
            <person name="Brodie E.L."/>
            <person name="Williams K.H."/>
            <person name="Hubbard S.S."/>
            <person name="Banfield J.F."/>
        </authorList>
    </citation>
    <scope>NUCLEOTIDE SEQUENCE [LARGE SCALE GENOMIC DNA]</scope>
</reference>
<dbReference type="InterPro" id="IPR001233">
    <property type="entry name" value="RtcB"/>
</dbReference>
<keyword evidence="5" id="KW-0692">RNA repair</keyword>
<dbReference type="EC" id="6.5.1.8" evidence="1"/>
<dbReference type="Gene3D" id="3.90.1860.10">
    <property type="entry name" value="tRNA-splicing ligase RtcB"/>
    <property type="match status" value="1"/>
</dbReference>
<dbReference type="InterPro" id="IPR036025">
    <property type="entry name" value="RtcB-like_sf"/>
</dbReference>
<feature type="non-terminal residue" evidence="12">
    <location>
        <position position="1"/>
    </location>
</feature>
<dbReference type="AlphaFoldDB" id="A0A1G2U218"/>
<feature type="binding site" evidence="11">
    <location>
        <position position="82"/>
    </location>
    <ligand>
        <name>Mn(2+)</name>
        <dbReference type="ChEBI" id="CHEBI:29035"/>
        <label>1</label>
    </ligand>
</feature>
<sequence length="357" mass="38891">ELSRAIPSGTGKSGRLDLNPKELDAVLTIGAGWALKHKYASTQDILHTESGGRLADAKPEAVSDLAKKRGHKQLGTLGGGNHFVEVGVVDQVFDQAAAQTFGLFKKQITVLIHSGSRGLGHQVATDYIRLMLNRLPDYNIQLPDRELACLPFNSNEGQQYFSAMSAAANFAWVNRQLLAYNVRNAWQRTLGKKMGRLKLLYDVAHNIAKIETHTVAGQSKKVIVHRKGATRAFAKGSIDLPADYMATGQPVLLPGSMGSFSYILVGAEGSMQKTFGSACHGAGRKLSRHAAMRLMKGWELRNHLLAGGIIVKSANLKQLPEEAPYAYKDIDEVVDVVHEANIARRVARLRPLVVIKG</sequence>
<accession>A0A1G2U218</accession>
<dbReference type="SUPFAM" id="SSF103365">
    <property type="entry name" value="Hypothetical protein PH1602"/>
    <property type="match status" value="1"/>
</dbReference>
<evidence type="ECO:0000256" key="3">
    <source>
        <dbReference type="ARBA" id="ARBA00022723"/>
    </source>
</evidence>
<evidence type="ECO:0000256" key="1">
    <source>
        <dbReference type="ARBA" id="ARBA00012726"/>
    </source>
</evidence>
<dbReference type="GO" id="GO:0046872">
    <property type="term" value="F:metal ion binding"/>
    <property type="evidence" value="ECO:0007669"/>
    <property type="project" value="UniProtKB-KW"/>
</dbReference>
<dbReference type="Proteomes" id="UP000176800">
    <property type="component" value="Unassembled WGS sequence"/>
</dbReference>
<dbReference type="GO" id="GO:0170057">
    <property type="term" value="F:RNA ligase (GTP) activity"/>
    <property type="evidence" value="ECO:0007669"/>
    <property type="project" value="UniProtKB-EC"/>
</dbReference>
<gene>
    <name evidence="12" type="ORF">A3B14_00490</name>
</gene>
<feature type="binding site" evidence="10">
    <location>
        <begin position="81"/>
        <end position="85"/>
    </location>
    <ligand>
        <name>GMP</name>
        <dbReference type="ChEBI" id="CHEBI:58115"/>
    </ligand>
</feature>
<evidence type="ECO:0000256" key="10">
    <source>
        <dbReference type="PIRSR" id="PIRSR601233-2"/>
    </source>
</evidence>
<feature type="active site" description="GMP-histidine intermediate" evidence="9">
    <location>
        <position position="280"/>
    </location>
</feature>
<keyword evidence="6 10" id="KW-0342">GTP-binding</keyword>
<evidence type="ECO:0000256" key="5">
    <source>
        <dbReference type="ARBA" id="ARBA00022800"/>
    </source>
</evidence>
<dbReference type="EMBL" id="MHWE01000015">
    <property type="protein sequence ID" value="OHB03575.1"/>
    <property type="molecule type" value="Genomic_DNA"/>
</dbReference>
<evidence type="ECO:0000256" key="6">
    <source>
        <dbReference type="ARBA" id="ARBA00023134"/>
    </source>
</evidence>
<evidence type="ECO:0000313" key="13">
    <source>
        <dbReference type="Proteomes" id="UP000176800"/>
    </source>
</evidence>
<keyword evidence="4 10" id="KW-0547">Nucleotide-binding</keyword>
<protein>
    <recommendedName>
        <fullName evidence="1">3'-phosphate/5'-hydroxy nucleic acid ligase</fullName>
        <ecNumber evidence="1">6.5.1.8</ecNumber>
    </recommendedName>
</protein>
<evidence type="ECO:0000256" key="11">
    <source>
        <dbReference type="PIRSR" id="PIRSR601233-3"/>
    </source>
</evidence>
<comment type="catalytic activity">
    <reaction evidence="8">
        <text>a 3'-end 3'-phospho-ribonucleotide-RNA + a 5'-end dephospho-ribonucleoside-RNA + GTP = a ribonucleotidyl-ribonucleotide-RNA + GMP + diphosphate</text>
        <dbReference type="Rhea" id="RHEA:68076"/>
        <dbReference type="Rhea" id="RHEA-COMP:10463"/>
        <dbReference type="Rhea" id="RHEA-COMP:13936"/>
        <dbReference type="Rhea" id="RHEA-COMP:17355"/>
        <dbReference type="ChEBI" id="CHEBI:33019"/>
        <dbReference type="ChEBI" id="CHEBI:37565"/>
        <dbReference type="ChEBI" id="CHEBI:58115"/>
        <dbReference type="ChEBI" id="CHEBI:83062"/>
        <dbReference type="ChEBI" id="CHEBI:138284"/>
        <dbReference type="ChEBI" id="CHEBI:173118"/>
        <dbReference type="EC" id="6.5.1.8"/>
    </reaction>
</comment>
<dbReference type="GO" id="GO:0006396">
    <property type="term" value="P:RNA processing"/>
    <property type="evidence" value="ECO:0007669"/>
    <property type="project" value="InterPro"/>
</dbReference>
<feature type="binding site" evidence="10">
    <location>
        <position position="356"/>
    </location>
    <ligand>
        <name>GMP</name>
        <dbReference type="ChEBI" id="CHEBI:58115"/>
    </ligand>
</feature>
<feature type="binding site" evidence="11">
    <location>
        <position position="205"/>
    </location>
    <ligand>
        <name>Mn(2+)</name>
        <dbReference type="ChEBI" id="CHEBI:29035"/>
        <label>2</label>
    </ligand>
</feature>
<comment type="caution">
    <text evidence="12">The sequence shown here is derived from an EMBL/GenBank/DDBJ whole genome shotgun (WGS) entry which is preliminary data.</text>
</comment>
<evidence type="ECO:0000256" key="8">
    <source>
        <dbReference type="ARBA" id="ARBA00047746"/>
    </source>
</evidence>
<feature type="binding site" evidence="10">
    <location>
        <begin position="254"/>
        <end position="257"/>
    </location>
    <ligand>
        <name>GMP</name>
        <dbReference type="ChEBI" id="CHEBI:58115"/>
    </ligand>
</feature>
<evidence type="ECO:0000256" key="2">
    <source>
        <dbReference type="ARBA" id="ARBA00022598"/>
    </source>
</evidence>
<name>A0A1G2U218_9BACT</name>